<dbReference type="AlphaFoldDB" id="A0A5C6EGZ1"/>
<evidence type="ECO:0000313" key="2">
    <source>
        <dbReference type="EMBL" id="TWU48078.1"/>
    </source>
</evidence>
<proteinExistence type="predicted"/>
<evidence type="ECO:0000313" key="3">
    <source>
        <dbReference type="Proteomes" id="UP000317977"/>
    </source>
</evidence>
<sequence>MRNASGSPLKYVLEPLFTTQTPYSDPILAAFPPRLCRPDEAQQPCTVPRRPLKRNPGENEPGVLIFTGNRSSAL</sequence>
<gene>
    <name evidence="2" type="ORF">Poly59_49230</name>
</gene>
<feature type="region of interest" description="Disordered" evidence="1">
    <location>
        <begin position="39"/>
        <end position="74"/>
    </location>
</feature>
<comment type="caution">
    <text evidence="2">The sequence shown here is derived from an EMBL/GenBank/DDBJ whole genome shotgun (WGS) entry which is preliminary data.</text>
</comment>
<name>A0A5C6EGZ1_9BACT</name>
<evidence type="ECO:0000256" key="1">
    <source>
        <dbReference type="SAM" id="MobiDB-lite"/>
    </source>
</evidence>
<accession>A0A5C6EGZ1</accession>
<dbReference type="EMBL" id="SJPX01000005">
    <property type="protein sequence ID" value="TWU48078.1"/>
    <property type="molecule type" value="Genomic_DNA"/>
</dbReference>
<protein>
    <submittedName>
        <fullName evidence="2">Uncharacterized protein</fullName>
    </submittedName>
</protein>
<keyword evidence="3" id="KW-1185">Reference proteome</keyword>
<reference evidence="2 3" key="1">
    <citation type="submission" date="2019-02" db="EMBL/GenBank/DDBJ databases">
        <title>Deep-cultivation of Planctomycetes and their phenomic and genomic characterization uncovers novel biology.</title>
        <authorList>
            <person name="Wiegand S."/>
            <person name="Jogler M."/>
            <person name="Boedeker C."/>
            <person name="Pinto D."/>
            <person name="Vollmers J."/>
            <person name="Rivas-Marin E."/>
            <person name="Kohn T."/>
            <person name="Peeters S.H."/>
            <person name="Heuer A."/>
            <person name="Rast P."/>
            <person name="Oberbeckmann S."/>
            <person name="Bunk B."/>
            <person name="Jeske O."/>
            <person name="Meyerdierks A."/>
            <person name="Storesund J.E."/>
            <person name="Kallscheuer N."/>
            <person name="Luecker S."/>
            <person name="Lage O.M."/>
            <person name="Pohl T."/>
            <person name="Merkel B.J."/>
            <person name="Hornburger P."/>
            <person name="Mueller R.-W."/>
            <person name="Bruemmer F."/>
            <person name="Labrenz M."/>
            <person name="Spormann A.M."/>
            <person name="Op Den Camp H."/>
            <person name="Overmann J."/>
            <person name="Amann R."/>
            <person name="Jetten M.S.M."/>
            <person name="Mascher T."/>
            <person name="Medema M.H."/>
            <person name="Devos D.P."/>
            <person name="Kaster A.-K."/>
            <person name="Ovreas L."/>
            <person name="Rohde M."/>
            <person name="Galperin M.Y."/>
            <person name="Jogler C."/>
        </authorList>
    </citation>
    <scope>NUCLEOTIDE SEQUENCE [LARGE SCALE GENOMIC DNA]</scope>
    <source>
        <strain evidence="2 3">Poly59</strain>
    </source>
</reference>
<dbReference type="Proteomes" id="UP000317977">
    <property type="component" value="Unassembled WGS sequence"/>
</dbReference>
<organism evidence="2 3">
    <name type="scientific">Rubripirellula reticaptiva</name>
    <dbReference type="NCBI Taxonomy" id="2528013"/>
    <lineage>
        <taxon>Bacteria</taxon>
        <taxon>Pseudomonadati</taxon>
        <taxon>Planctomycetota</taxon>
        <taxon>Planctomycetia</taxon>
        <taxon>Pirellulales</taxon>
        <taxon>Pirellulaceae</taxon>
        <taxon>Rubripirellula</taxon>
    </lineage>
</organism>